<gene>
    <name evidence="2" type="ORF">GRI75_02880</name>
</gene>
<protein>
    <submittedName>
        <fullName evidence="2">PRC-barrel domain containing protein</fullName>
    </submittedName>
</protein>
<dbReference type="InterPro" id="IPR027275">
    <property type="entry name" value="PRC-brl_dom"/>
</dbReference>
<dbReference type="RefSeq" id="WP_160745407.1">
    <property type="nucleotide sequence ID" value="NZ_WTYK01000001.1"/>
</dbReference>
<name>A0A6I4UPA0_9SPHN</name>
<dbReference type="Pfam" id="PF05239">
    <property type="entry name" value="PRC"/>
    <property type="match status" value="1"/>
</dbReference>
<dbReference type="InterPro" id="IPR011033">
    <property type="entry name" value="PRC_barrel-like_sf"/>
</dbReference>
<dbReference type="SUPFAM" id="SSF50346">
    <property type="entry name" value="PRC-barrel domain"/>
    <property type="match status" value="1"/>
</dbReference>
<dbReference type="PANTHER" id="PTHR36505">
    <property type="entry name" value="BLR1072 PROTEIN"/>
    <property type="match status" value="1"/>
</dbReference>
<dbReference type="EMBL" id="WTYK01000001">
    <property type="protein sequence ID" value="MXP40592.1"/>
    <property type="molecule type" value="Genomic_DNA"/>
</dbReference>
<dbReference type="OrthoDB" id="7274881at2"/>
<comment type="caution">
    <text evidence="2">The sequence shown here is derived from an EMBL/GenBank/DDBJ whole genome shotgun (WGS) entry which is preliminary data.</text>
</comment>
<evidence type="ECO:0000259" key="1">
    <source>
        <dbReference type="Pfam" id="PF05239"/>
    </source>
</evidence>
<dbReference type="Proteomes" id="UP000469159">
    <property type="component" value="Unassembled WGS sequence"/>
</dbReference>
<feature type="domain" description="PRC-barrel" evidence="1">
    <location>
        <begin position="16"/>
        <end position="85"/>
    </location>
</feature>
<proteinExistence type="predicted"/>
<dbReference type="Gene3D" id="2.30.30.240">
    <property type="entry name" value="PRC-barrel domain"/>
    <property type="match status" value="1"/>
</dbReference>
<evidence type="ECO:0000313" key="3">
    <source>
        <dbReference type="Proteomes" id="UP000469159"/>
    </source>
</evidence>
<sequence>MTDLQANIAEAHPKLILASRVLRTPVYTIDADRLGHVDDISIDRVSGQCIYGIMSFGGVFGIGEKYHPLPWDVLQYDPEVGGFELMMTREELQHAPHYTRAEMEKLGGARHHARDAEVSDFYATYGVLR</sequence>
<reference evidence="2 3" key="1">
    <citation type="submission" date="2019-12" db="EMBL/GenBank/DDBJ databases">
        <title>Genomic-based taxomic classification of the family Erythrobacteraceae.</title>
        <authorList>
            <person name="Xu L."/>
        </authorList>
    </citation>
    <scope>NUCLEOTIDE SEQUENCE [LARGE SCALE GENOMIC DNA]</scope>
    <source>
        <strain evidence="2 3">MCCC 1K02066</strain>
    </source>
</reference>
<dbReference type="AlphaFoldDB" id="A0A6I4UPA0"/>
<dbReference type="PANTHER" id="PTHR36505:SF1">
    <property type="entry name" value="BLR1072 PROTEIN"/>
    <property type="match status" value="1"/>
</dbReference>
<evidence type="ECO:0000313" key="2">
    <source>
        <dbReference type="EMBL" id="MXP40592.1"/>
    </source>
</evidence>
<accession>A0A6I4UPA0</accession>
<keyword evidence="3" id="KW-1185">Reference proteome</keyword>
<organism evidence="2 3">
    <name type="scientific">Croceibacterium soli</name>
    <dbReference type="NCBI Taxonomy" id="1739690"/>
    <lineage>
        <taxon>Bacteria</taxon>
        <taxon>Pseudomonadati</taxon>
        <taxon>Pseudomonadota</taxon>
        <taxon>Alphaproteobacteria</taxon>
        <taxon>Sphingomonadales</taxon>
        <taxon>Erythrobacteraceae</taxon>
        <taxon>Croceibacterium</taxon>
    </lineage>
</organism>